<organism evidence="14 15">
    <name type="scientific">Hemibagrus guttatus</name>
    <dbReference type="NCBI Taxonomy" id="175788"/>
    <lineage>
        <taxon>Eukaryota</taxon>
        <taxon>Metazoa</taxon>
        <taxon>Chordata</taxon>
        <taxon>Craniata</taxon>
        <taxon>Vertebrata</taxon>
        <taxon>Euteleostomi</taxon>
        <taxon>Actinopterygii</taxon>
        <taxon>Neopterygii</taxon>
        <taxon>Teleostei</taxon>
        <taxon>Ostariophysi</taxon>
        <taxon>Siluriformes</taxon>
        <taxon>Bagridae</taxon>
        <taxon>Hemibagrus</taxon>
    </lineage>
</organism>
<evidence type="ECO:0000256" key="5">
    <source>
        <dbReference type="ARBA" id="ARBA00022842"/>
    </source>
</evidence>
<dbReference type="Pfam" id="PF00665">
    <property type="entry name" value="rve"/>
    <property type="match status" value="1"/>
</dbReference>
<feature type="compositionally biased region" description="Basic residues" evidence="12">
    <location>
        <begin position="988"/>
        <end position="998"/>
    </location>
</feature>
<feature type="compositionally biased region" description="Polar residues" evidence="12">
    <location>
        <begin position="155"/>
        <end position="170"/>
    </location>
</feature>
<sequence length="1011" mass="113294">MDPDTSASGGSPLQNTSPITDPAELREIIVRQGAVIRSYQDQVEELHDQLRSTSTAAPREPPCEVFFSHQPGCTMRRGLNVRFCCPCCRVGPSTLQQGSGGFTPSLQLLEAHGRGGQLRRGQPRVVGDQGSAGGVALLAGRSASPIPGPDRSPQPGVSTRSQTPEPQTGQVGPVLHLLPVSYHPGSKNGKADALSRQFEVANESGQPDLILPATAVLALVQWDLVEEIRRAHADEPPPAGCPPRKLFVPQQFRSQLISRRFWWPSLGLDVEGYVRQCSTCAQARTSRQRPEGLLVPLPVPRRPWSHLSVDFLTDLPDSGGFTAVMVVVDQFSKGCKLVPLKGLPTAMQMAEAMFSHVFQNFGLPEDIVSDRGPQFTSRVWGLLCARLDIGVSLSSSQHPQSNGQAERLNQEIRRFLRTYCSREQQRWSEFLLWAEYAKNSLTHSSTGLMPFQCVLGYQPPLFPWSGEPSDVPAVEEWYRLSQENSLPELSRMIGSPSDPTELDQLYVPLPSSQCSKFQRDHWIYPWLESPYLVVLTDAVHGSVWTSCYQEMALDEWIRPLPPLAEPPHRILRLSRIQRSFAKSSCGKERLYAPIKTSSGHPGIRRSTQLVRHRFWWPSLASDVEGHVRACSMCAQARTSRQIPEGLLEPLPIPRRPWSHLSVDFLTDLPDSGGFTAVMVVVDRFSKGCKLIPLKGLPLAMQTAEALFLHVFRNFGLPEDIVLDRGSLFTTRSNGQAERLNQEIGRFLRSYCSKEQQRWSEFLPWAEYAQNSLIHSSTGLTPFQCLLGYQPPLFPWSGEPSDIPAVEEWYRLSQEVWERVHVQLQRAARRQRIQADRRCRPHPSYQVGQKVWLSTRNLHLKLLCRKLSPKFIGPFEIIRQVNPVAYWLWLPAAYRICPTFHVSLLKSVHSLAVGATDGGEPPPPLDIEGPPAYWVCALLDPRRVRSRLQYLMDCEGYGIEERSWVDTVDILDSSLTEDFHRDHPNKPAPRPRGRPRRRTPGGVPGGGPKSGP</sequence>
<feature type="domain" description="Integrase catalytic" evidence="13">
    <location>
        <begin position="652"/>
        <end position="744"/>
    </location>
</feature>
<keyword evidence="10" id="KW-0233">DNA recombination</keyword>
<feature type="domain" description="Integrase catalytic" evidence="13">
    <location>
        <begin position="299"/>
        <end position="458"/>
    </location>
</feature>
<keyword evidence="2" id="KW-0479">Metal-binding</keyword>
<dbReference type="InterPro" id="IPR016197">
    <property type="entry name" value="Chromo-like_dom_sf"/>
</dbReference>
<evidence type="ECO:0000256" key="6">
    <source>
        <dbReference type="ARBA" id="ARBA00022908"/>
    </source>
</evidence>
<dbReference type="GO" id="GO:0006508">
    <property type="term" value="P:proteolysis"/>
    <property type="evidence" value="ECO:0007669"/>
    <property type="project" value="UniProtKB-KW"/>
</dbReference>
<feature type="compositionally biased region" description="Polar residues" evidence="12">
    <location>
        <begin position="1"/>
        <end position="19"/>
    </location>
</feature>
<evidence type="ECO:0000256" key="4">
    <source>
        <dbReference type="ARBA" id="ARBA00022801"/>
    </source>
</evidence>
<dbReference type="Proteomes" id="UP001274896">
    <property type="component" value="Unassembled WGS sequence"/>
</dbReference>
<feature type="compositionally biased region" description="Gly residues" evidence="12">
    <location>
        <begin position="1001"/>
        <end position="1011"/>
    </location>
</feature>
<keyword evidence="8" id="KW-0548">Nucleotidyltransferase</keyword>
<keyword evidence="3" id="KW-0064">Aspartyl protease</keyword>
<feature type="region of interest" description="Disordered" evidence="12">
    <location>
        <begin position="1"/>
        <end position="22"/>
    </location>
</feature>
<gene>
    <name evidence="14" type="ORF">QTP70_027788</name>
</gene>
<evidence type="ECO:0000256" key="9">
    <source>
        <dbReference type="ARBA" id="ARBA00023125"/>
    </source>
</evidence>
<dbReference type="InterPro" id="IPR036397">
    <property type="entry name" value="RNaseH_sf"/>
</dbReference>
<keyword evidence="6" id="KW-0229">DNA integration</keyword>
<dbReference type="PANTHER" id="PTHR37984">
    <property type="entry name" value="PROTEIN CBG26694"/>
    <property type="match status" value="1"/>
</dbReference>
<dbReference type="Pfam" id="PF17921">
    <property type="entry name" value="Integrase_H2C2"/>
    <property type="match status" value="2"/>
</dbReference>
<dbReference type="Gene3D" id="3.30.420.10">
    <property type="entry name" value="Ribonuclease H-like superfamily/Ribonuclease H"/>
    <property type="match status" value="2"/>
</dbReference>
<evidence type="ECO:0000313" key="15">
    <source>
        <dbReference type="Proteomes" id="UP001274896"/>
    </source>
</evidence>
<dbReference type="GO" id="GO:0004190">
    <property type="term" value="F:aspartic-type endopeptidase activity"/>
    <property type="evidence" value="ECO:0007669"/>
    <property type="project" value="UniProtKB-KW"/>
</dbReference>
<comment type="caution">
    <text evidence="14">The sequence shown here is derived from an EMBL/GenBank/DDBJ whole genome shotgun (WGS) entry which is preliminary data.</text>
</comment>
<keyword evidence="1" id="KW-0645">Protease</keyword>
<dbReference type="GO" id="GO:0003964">
    <property type="term" value="F:RNA-directed DNA polymerase activity"/>
    <property type="evidence" value="ECO:0007669"/>
    <property type="project" value="UniProtKB-KW"/>
</dbReference>
<keyword evidence="15" id="KW-1185">Reference proteome</keyword>
<evidence type="ECO:0000313" key="14">
    <source>
        <dbReference type="EMBL" id="KAK3510980.1"/>
    </source>
</evidence>
<dbReference type="GO" id="GO:0046872">
    <property type="term" value="F:metal ion binding"/>
    <property type="evidence" value="ECO:0007669"/>
    <property type="project" value="UniProtKB-KW"/>
</dbReference>
<dbReference type="InterPro" id="IPR050951">
    <property type="entry name" value="Retrovirus_Pol_polyprotein"/>
</dbReference>
<dbReference type="PANTHER" id="PTHR37984:SF15">
    <property type="entry name" value="INTEGRASE CATALYTIC DOMAIN-CONTAINING PROTEIN"/>
    <property type="match status" value="1"/>
</dbReference>
<dbReference type="AlphaFoldDB" id="A0AAE0Q041"/>
<feature type="region of interest" description="Disordered" evidence="12">
    <location>
        <begin position="139"/>
        <end position="172"/>
    </location>
</feature>
<dbReference type="SUPFAM" id="SSF54160">
    <property type="entry name" value="Chromo domain-like"/>
    <property type="match status" value="1"/>
</dbReference>
<keyword evidence="8" id="KW-0808">Transferase</keyword>
<dbReference type="InterPro" id="IPR001584">
    <property type="entry name" value="Integrase_cat-core"/>
</dbReference>
<evidence type="ECO:0000256" key="8">
    <source>
        <dbReference type="ARBA" id="ARBA00022932"/>
    </source>
</evidence>
<dbReference type="SUPFAM" id="SSF53098">
    <property type="entry name" value="Ribonuclease H-like"/>
    <property type="match status" value="2"/>
</dbReference>
<evidence type="ECO:0000256" key="1">
    <source>
        <dbReference type="ARBA" id="ARBA00022670"/>
    </source>
</evidence>
<evidence type="ECO:0000256" key="11">
    <source>
        <dbReference type="ARBA" id="ARBA00039658"/>
    </source>
</evidence>
<dbReference type="FunFam" id="3.30.420.10:FF:000032">
    <property type="entry name" value="Retrovirus-related Pol polyprotein from transposon 297-like Protein"/>
    <property type="match status" value="1"/>
</dbReference>
<protein>
    <recommendedName>
        <fullName evidence="11">Gypsy retrotransposon integrase-like protein 1</fullName>
    </recommendedName>
</protein>
<dbReference type="Pfam" id="PF24626">
    <property type="entry name" value="SH3_Tf2-1"/>
    <property type="match status" value="1"/>
</dbReference>
<dbReference type="EMBL" id="JAUCMX010000025">
    <property type="protein sequence ID" value="KAK3510980.1"/>
    <property type="molecule type" value="Genomic_DNA"/>
</dbReference>
<dbReference type="GO" id="GO:0006310">
    <property type="term" value="P:DNA recombination"/>
    <property type="evidence" value="ECO:0007669"/>
    <property type="project" value="UniProtKB-KW"/>
</dbReference>
<dbReference type="InterPro" id="IPR012337">
    <property type="entry name" value="RNaseH-like_sf"/>
</dbReference>
<accession>A0AAE0Q041</accession>
<evidence type="ECO:0000256" key="7">
    <source>
        <dbReference type="ARBA" id="ARBA00022918"/>
    </source>
</evidence>
<proteinExistence type="predicted"/>
<evidence type="ECO:0000259" key="13">
    <source>
        <dbReference type="PROSITE" id="PS50994"/>
    </source>
</evidence>
<evidence type="ECO:0000256" key="10">
    <source>
        <dbReference type="ARBA" id="ARBA00023172"/>
    </source>
</evidence>
<keyword evidence="5" id="KW-0460">Magnesium</keyword>
<name>A0AAE0Q041_9TELE</name>
<dbReference type="GO" id="GO:0003887">
    <property type="term" value="F:DNA-directed DNA polymerase activity"/>
    <property type="evidence" value="ECO:0007669"/>
    <property type="project" value="UniProtKB-KW"/>
</dbReference>
<keyword evidence="8" id="KW-0239">DNA-directed DNA polymerase</keyword>
<dbReference type="PROSITE" id="PS50994">
    <property type="entry name" value="INTEGRASE"/>
    <property type="match status" value="2"/>
</dbReference>
<evidence type="ECO:0000256" key="12">
    <source>
        <dbReference type="SAM" id="MobiDB-lite"/>
    </source>
</evidence>
<feature type="region of interest" description="Disordered" evidence="12">
    <location>
        <begin position="975"/>
        <end position="1011"/>
    </location>
</feature>
<dbReference type="Gene3D" id="1.10.340.70">
    <property type="match status" value="2"/>
</dbReference>
<reference evidence="14" key="1">
    <citation type="submission" date="2023-06" db="EMBL/GenBank/DDBJ databases">
        <title>Male Hemibagrus guttatus genome.</title>
        <authorList>
            <person name="Bian C."/>
        </authorList>
    </citation>
    <scope>NUCLEOTIDE SEQUENCE</scope>
    <source>
        <strain evidence="14">Male_cb2023</strain>
        <tissue evidence="14">Muscle</tissue>
    </source>
</reference>
<keyword evidence="7" id="KW-0695">RNA-directed DNA polymerase</keyword>
<dbReference type="GO" id="GO:0003677">
    <property type="term" value="F:DNA binding"/>
    <property type="evidence" value="ECO:0007669"/>
    <property type="project" value="UniProtKB-KW"/>
</dbReference>
<keyword evidence="9" id="KW-0238">DNA-binding</keyword>
<dbReference type="GO" id="GO:0015074">
    <property type="term" value="P:DNA integration"/>
    <property type="evidence" value="ECO:0007669"/>
    <property type="project" value="UniProtKB-KW"/>
</dbReference>
<dbReference type="InterPro" id="IPR041588">
    <property type="entry name" value="Integrase_H2C2"/>
</dbReference>
<evidence type="ECO:0000256" key="2">
    <source>
        <dbReference type="ARBA" id="ARBA00022723"/>
    </source>
</evidence>
<dbReference type="InterPro" id="IPR056924">
    <property type="entry name" value="SH3_Tf2-1"/>
</dbReference>
<evidence type="ECO:0000256" key="3">
    <source>
        <dbReference type="ARBA" id="ARBA00022750"/>
    </source>
</evidence>
<keyword evidence="4" id="KW-0378">Hydrolase</keyword>